<keyword evidence="10" id="KW-1185">Reference proteome</keyword>
<dbReference type="InterPro" id="IPR056740">
    <property type="entry name" value="ILV_EDD_C"/>
</dbReference>
<evidence type="ECO:0000256" key="1">
    <source>
        <dbReference type="ARBA" id="ARBA00006486"/>
    </source>
</evidence>
<evidence type="ECO:0000259" key="7">
    <source>
        <dbReference type="Pfam" id="PF00920"/>
    </source>
</evidence>
<dbReference type="InterPro" id="IPR000581">
    <property type="entry name" value="ILV_EDD_N"/>
</dbReference>
<evidence type="ECO:0000313" key="10">
    <source>
        <dbReference type="Proteomes" id="UP000007796"/>
    </source>
</evidence>
<evidence type="ECO:0000259" key="8">
    <source>
        <dbReference type="Pfam" id="PF24877"/>
    </source>
</evidence>
<dbReference type="NCBIfam" id="NF004784">
    <property type="entry name" value="PRK06131.1"/>
    <property type="match status" value="1"/>
</dbReference>
<evidence type="ECO:0000256" key="6">
    <source>
        <dbReference type="SAM" id="MobiDB-lite"/>
    </source>
</evidence>
<dbReference type="InterPro" id="IPR037237">
    <property type="entry name" value="IlvD/EDD_N"/>
</dbReference>
<proteinExistence type="inferred from homology"/>
<dbReference type="InterPro" id="IPR042096">
    <property type="entry name" value="Dihydro-acid_dehy_C"/>
</dbReference>
<dbReference type="OrthoDB" id="3851628at2759"/>
<dbReference type="eggNOG" id="KOG2448">
    <property type="taxonomic scope" value="Eukaryota"/>
</dbReference>
<dbReference type="HOGENOM" id="CLU_014271_3_0_1"/>
<dbReference type="GO" id="GO:0046872">
    <property type="term" value="F:metal ion binding"/>
    <property type="evidence" value="ECO:0007669"/>
    <property type="project" value="UniProtKB-KW"/>
</dbReference>
<evidence type="ECO:0000313" key="9">
    <source>
        <dbReference type="EMBL" id="EFX04035.1"/>
    </source>
</evidence>
<evidence type="ECO:0000256" key="3">
    <source>
        <dbReference type="ARBA" id="ARBA00023004"/>
    </source>
</evidence>
<dbReference type="Pfam" id="PF24877">
    <property type="entry name" value="ILV_EDD_C"/>
    <property type="match status" value="1"/>
</dbReference>
<dbReference type="InterPro" id="IPR020558">
    <property type="entry name" value="DiOHA_6PGluconate_deHydtase_CS"/>
</dbReference>
<comment type="similarity">
    <text evidence="1">Belongs to the IlvD/Edd family.</text>
</comment>
<dbReference type="PROSITE" id="PS00886">
    <property type="entry name" value="ILVD_EDD_1"/>
    <property type="match status" value="1"/>
</dbReference>
<dbReference type="GO" id="GO:0016836">
    <property type="term" value="F:hydro-lyase activity"/>
    <property type="evidence" value="ECO:0007669"/>
    <property type="project" value="UniProtKB-ARBA"/>
</dbReference>
<dbReference type="SUPFAM" id="SSF52016">
    <property type="entry name" value="LeuD/IlvD-like"/>
    <property type="match status" value="1"/>
</dbReference>
<dbReference type="Gene3D" id="3.50.30.80">
    <property type="entry name" value="IlvD/EDD C-terminal domain-like"/>
    <property type="match status" value="1"/>
</dbReference>
<reference evidence="9 10" key="1">
    <citation type="journal article" date="2011" name="Proc. Natl. Acad. Sci. U.S.A.">
        <title>Genome and transcriptome analyses of the mountain pine beetle-fungal symbiont Grosmannia clavigera, a lodgepole pine pathogen.</title>
        <authorList>
            <person name="DiGuistini S."/>
            <person name="Wang Y."/>
            <person name="Liao N.Y."/>
            <person name="Taylor G."/>
            <person name="Tanguay P."/>
            <person name="Feau N."/>
            <person name="Henrissat B."/>
            <person name="Chan S.K."/>
            <person name="Hesse-Orce U."/>
            <person name="Alamouti S.M."/>
            <person name="Tsui C.K.M."/>
            <person name="Docking R.T."/>
            <person name="Levasseur A."/>
            <person name="Haridas S."/>
            <person name="Robertson G."/>
            <person name="Birol I."/>
            <person name="Holt R.A."/>
            <person name="Marra M.A."/>
            <person name="Hamelin R.C."/>
            <person name="Hirst M."/>
            <person name="Jones S.J.M."/>
            <person name="Bohlmann J."/>
            <person name="Breuil C."/>
        </authorList>
    </citation>
    <scope>NUCLEOTIDE SEQUENCE [LARGE SCALE GENOMIC DNA]</scope>
    <source>
        <strain evidence="10">kw1407 / UAMH 11150</strain>
    </source>
</reference>
<dbReference type="InParanoid" id="F0XET3"/>
<dbReference type="EMBL" id="GL629765">
    <property type="protein sequence ID" value="EFX04035.1"/>
    <property type="molecule type" value="Genomic_DNA"/>
</dbReference>
<evidence type="ECO:0000256" key="4">
    <source>
        <dbReference type="ARBA" id="ARBA00023014"/>
    </source>
</evidence>
<dbReference type="AlphaFoldDB" id="F0XET3"/>
<dbReference type="Pfam" id="PF00920">
    <property type="entry name" value="ILVD_EDD_N"/>
    <property type="match status" value="1"/>
</dbReference>
<evidence type="ECO:0000256" key="2">
    <source>
        <dbReference type="ARBA" id="ARBA00022723"/>
    </source>
</evidence>
<keyword evidence="4" id="KW-0411">Iron-sulfur</keyword>
<evidence type="ECO:0000256" key="5">
    <source>
        <dbReference type="ARBA" id="ARBA00023239"/>
    </source>
</evidence>
<feature type="domain" description="Dihydroxy-acid/6-phosphogluconate dehydratase C-terminal" evidence="8">
    <location>
        <begin position="470"/>
        <end position="684"/>
    </location>
</feature>
<name>F0XET3_GROCL</name>
<keyword evidence="2" id="KW-0479">Metal-binding</keyword>
<protein>
    <submittedName>
        <fullName evidence="9">Dihydroxy-acid dehydratase</fullName>
    </submittedName>
</protein>
<dbReference type="Proteomes" id="UP000007796">
    <property type="component" value="Unassembled WGS sequence"/>
</dbReference>
<dbReference type="GO" id="GO:0051536">
    <property type="term" value="F:iron-sulfur cluster binding"/>
    <property type="evidence" value="ECO:0007669"/>
    <property type="project" value="UniProtKB-KW"/>
</dbReference>
<organism evidence="10">
    <name type="scientific">Grosmannia clavigera (strain kw1407 / UAMH 11150)</name>
    <name type="common">Blue stain fungus</name>
    <name type="synonym">Graphiocladiella clavigera</name>
    <dbReference type="NCBI Taxonomy" id="655863"/>
    <lineage>
        <taxon>Eukaryota</taxon>
        <taxon>Fungi</taxon>
        <taxon>Dikarya</taxon>
        <taxon>Ascomycota</taxon>
        <taxon>Pezizomycotina</taxon>
        <taxon>Sordariomycetes</taxon>
        <taxon>Sordariomycetidae</taxon>
        <taxon>Ophiostomatales</taxon>
        <taxon>Ophiostomataceae</taxon>
        <taxon>Leptographium</taxon>
    </lineage>
</organism>
<dbReference type="SUPFAM" id="SSF143975">
    <property type="entry name" value="IlvD/EDD N-terminal domain-like"/>
    <property type="match status" value="1"/>
</dbReference>
<sequence length="707" mass="74332">MVIWPRSCVIASSVAASNQKSEQIEIGPLTGRGANEKTVVPKGDCLLIQLQQRFAMSEPHATGASASESGPAFADGDKEGDTRPSVSGGFADYDLARPLGSTAGLRQSLTAYGDAHFALFLRKAFIKALGYGESALARPIVGIVDTRSGLNACHANSAALVEAVQRGVQLAGALAVAFPTISLHESFAAPSSMFLLKLMAMDTEDMVRAQPVDAVVLVGGCDKTTPAQLMGAISANKPAVHLVTGPMLPGSHRGTRVGACTDCRNNWARYRAGEIDMEDIASLNEELVPTSGTCGVMGTASTMACLLVALGMMPINGATAPVVSAGRLRVAEQTGELAARLARESSTTASRPQDILSRDSIHNALTVLQAIGGSTNAIVHLLAIANRHPGLAGTVTLADLDRIGRCTPLLLDLKPSGAGYMTDFHAAGGMAALLTELRPLLQLDARTITGQTLGEALDAARFRPFAQTAIRLLASPLYTCSSLAVLHGNLAPRGAVLKASASKDRRLLQHKGPAVVFRSAADMANRLDDPNLDVTPDSVLVLRGIGPVGHPGMPEAGLIPIPRKLAVRGVTDMLRLSDGRMSGTAGGTILLHVAPEGADPRSVLGIVRDGDIIRCDLAARLLAVDLSDEEIAHRQAERVQDWAQTAANDDNDDHHHPEPWIARQTLRGYRGLYMREVNQADEGADFRFLTAEGPGRSDKTAAIVAGR</sequence>
<keyword evidence="3" id="KW-0408">Iron</keyword>
<accession>F0XET3</accession>
<dbReference type="PANTHER" id="PTHR43183:SF1">
    <property type="entry name" value="HYPOTHETICAL DIHYDROXY-ACID DEHYDRATASE (EUROFUNG)-RELATED"/>
    <property type="match status" value="1"/>
</dbReference>
<keyword evidence="5" id="KW-0456">Lyase</keyword>
<dbReference type="RefSeq" id="XP_014173517.1">
    <property type="nucleotide sequence ID" value="XM_014318042.1"/>
</dbReference>
<gene>
    <name evidence="9" type="ORF">CMQ_963</name>
</gene>
<dbReference type="GeneID" id="25982100"/>
<dbReference type="PANTHER" id="PTHR43183">
    <property type="entry name" value="HYPOTHETICAL DIHYDROXYACID DEHYDRATASE (EUROFUNG)-RELATED"/>
    <property type="match status" value="1"/>
</dbReference>
<dbReference type="STRING" id="655863.F0XET3"/>
<dbReference type="InterPro" id="IPR052352">
    <property type="entry name" value="Sugar_Degrad_Dehydratases"/>
</dbReference>
<feature type="region of interest" description="Disordered" evidence="6">
    <location>
        <begin position="59"/>
        <end position="84"/>
    </location>
</feature>
<feature type="domain" description="Dihydroxy-acid/6-phosphogluconate dehydratase N-terminal" evidence="7">
    <location>
        <begin position="138"/>
        <end position="455"/>
    </location>
</feature>